<gene>
    <name evidence="1" type="ORF">QAD02_012615</name>
</gene>
<proteinExistence type="predicted"/>
<keyword evidence="2" id="KW-1185">Reference proteome</keyword>
<protein>
    <submittedName>
        <fullName evidence="1">Uncharacterized protein</fullName>
    </submittedName>
</protein>
<accession>A0ACC2P133</accession>
<evidence type="ECO:0000313" key="1">
    <source>
        <dbReference type="EMBL" id="KAJ8676828.1"/>
    </source>
</evidence>
<comment type="caution">
    <text evidence="1">The sequence shown here is derived from an EMBL/GenBank/DDBJ whole genome shotgun (WGS) entry which is preliminary data.</text>
</comment>
<organism evidence="1 2">
    <name type="scientific">Eretmocerus hayati</name>
    <dbReference type="NCBI Taxonomy" id="131215"/>
    <lineage>
        <taxon>Eukaryota</taxon>
        <taxon>Metazoa</taxon>
        <taxon>Ecdysozoa</taxon>
        <taxon>Arthropoda</taxon>
        <taxon>Hexapoda</taxon>
        <taxon>Insecta</taxon>
        <taxon>Pterygota</taxon>
        <taxon>Neoptera</taxon>
        <taxon>Endopterygota</taxon>
        <taxon>Hymenoptera</taxon>
        <taxon>Apocrita</taxon>
        <taxon>Proctotrupomorpha</taxon>
        <taxon>Chalcidoidea</taxon>
        <taxon>Aphelinidae</taxon>
        <taxon>Aphelininae</taxon>
        <taxon>Eretmocerus</taxon>
    </lineage>
</organism>
<reference evidence="1" key="1">
    <citation type="submission" date="2023-04" db="EMBL/GenBank/DDBJ databases">
        <title>A chromosome-level genome assembly of the parasitoid wasp Eretmocerus hayati.</title>
        <authorList>
            <person name="Zhong Y."/>
            <person name="Liu S."/>
            <person name="Liu Y."/>
        </authorList>
    </citation>
    <scope>NUCLEOTIDE SEQUENCE</scope>
    <source>
        <strain evidence="1">ZJU_SS_LIU_2023</strain>
    </source>
</reference>
<dbReference type="Proteomes" id="UP001239111">
    <property type="component" value="Chromosome 2"/>
</dbReference>
<name>A0ACC2P133_9HYME</name>
<dbReference type="EMBL" id="CM056742">
    <property type="protein sequence ID" value="KAJ8676828.1"/>
    <property type="molecule type" value="Genomic_DNA"/>
</dbReference>
<sequence>MPKDLKRSLENNIIDIIHITPYQPNLFLKAKVTAKTSMREWLTNGKESQMFSCQLLDSTAEMRITFFADQAKKFFKTIEVGKTYEIRYVKVKSAVKQYNDLNHLYESNAVTRTTFDLNDSTPSELIKLNLSSENLEAISQLNEECCKDIIAIVRSFEDETETYSTTKNMTYKKRDIELIDDFGTMLQLQYLSM</sequence>
<evidence type="ECO:0000313" key="2">
    <source>
        <dbReference type="Proteomes" id="UP001239111"/>
    </source>
</evidence>